<evidence type="ECO:0000256" key="2">
    <source>
        <dbReference type="ARBA" id="ARBA00010199"/>
    </source>
</evidence>
<evidence type="ECO:0000313" key="7">
    <source>
        <dbReference type="EMBL" id="GMH13427.1"/>
    </source>
</evidence>
<evidence type="ECO:0000256" key="5">
    <source>
        <dbReference type="ARBA" id="ARBA00023136"/>
    </source>
</evidence>
<feature type="transmembrane region" description="Helical" evidence="6">
    <location>
        <begin position="116"/>
        <end position="135"/>
    </location>
</feature>
<protein>
    <recommendedName>
        <fullName evidence="9">Protein DETOXIFICATION</fullName>
    </recommendedName>
</protein>
<evidence type="ECO:0008006" key="9">
    <source>
        <dbReference type="Google" id="ProtNLM"/>
    </source>
</evidence>
<feature type="transmembrane region" description="Helical" evidence="6">
    <location>
        <begin position="83"/>
        <end position="104"/>
    </location>
</feature>
<dbReference type="Pfam" id="PF01554">
    <property type="entry name" value="MatE"/>
    <property type="match status" value="2"/>
</dbReference>
<dbReference type="EMBL" id="BSYO01000013">
    <property type="protein sequence ID" value="GMH13427.1"/>
    <property type="molecule type" value="Genomic_DNA"/>
</dbReference>
<feature type="transmembrane region" description="Helical" evidence="6">
    <location>
        <begin position="258"/>
        <end position="280"/>
    </location>
</feature>
<dbReference type="PANTHER" id="PTHR11206">
    <property type="entry name" value="MULTIDRUG RESISTANCE PROTEIN"/>
    <property type="match status" value="1"/>
</dbReference>
<keyword evidence="8" id="KW-1185">Reference proteome</keyword>
<feature type="transmembrane region" description="Helical" evidence="6">
    <location>
        <begin position="403"/>
        <end position="422"/>
    </location>
</feature>
<comment type="similarity">
    <text evidence="2">Belongs to the multi antimicrobial extrusion (MATE) (TC 2.A.66.1) family.</text>
</comment>
<comment type="subcellular location">
    <subcellularLocation>
        <location evidence="1">Membrane</location>
        <topology evidence="1">Multi-pass membrane protein</topology>
    </subcellularLocation>
</comment>
<feature type="transmembrane region" description="Helical" evidence="6">
    <location>
        <begin position="300"/>
        <end position="321"/>
    </location>
</feature>
<dbReference type="GO" id="GO:0016020">
    <property type="term" value="C:membrane"/>
    <property type="evidence" value="ECO:0007669"/>
    <property type="project" value="UniProtKB-SubCell"/>
</dbReference>
<dbReference type="GO" id="GO:0042910">
    <property type="term" value="F:xenobiotic transmembrane transporter activity"/>
    <property type="evidence" value="ECO:0007669"/>
    <property type="project" value="InterPro"/>
</dbReference>
<dbReference type="AlphaFoldDB" id="A0AAD3SMZ7"/>
<evidence type="ECO:0000256" key="6">
    <source>
        <dbReference type="SAM" id="Phobius"/>
    </source>
</evidence>
<dbReference type="Proteomes" id="UP001279734">
    <property type="component" value="Unassembled WGS sequence"/>
</dbReference>
<feature type="transmembrane region" description="Helical" evidence="6">
    <location>
        <begin position="371"/>
        <end position="391"/>
    </location>
</feature>
<evidence type="ECO:0000313" key="8">
    <source>
        <dbReference type="Proteomes" id="UP001279734"/>
    </source>
</evidence>
<sequence>MWEIAGPAVLASVSQFSIEFVSTAFVGHLGDVELAAVSLFQNVTEGFAYGVMLGMGSALETLSGQAVGAGQLNMLGIYMQKSWIISGVTALILTPTYVFASPILKLLRQDKRISELAGRYTVWVLPQLFAYAFNFPIQKFLQSQSRVWVMTIISIAAIGTHVLLNWILVTKLRYGLLGAAIAGDISWWLLVLAQAIYIFSGFLPDTWTGFSSSAFKSLAGFVKLSVASAVMQCLEMWYFTALILMVGRLRNPQTAVDAISICMNLDIWAMMVALGFNAAVSVRVSNELGAGNPKSAKLSILVTTLTSATLGLVFTIIILAFKNQFPKLFSDQSLVIGETSKLAHFVAATIFLDSIQPVLHGVAVGAGWQYLIAWINIGCYYVIGLPLGALLGYKFNLGVRGIWSGMLIGVLLQTIILLGMILRTNWNDETLKANERMQAWG</sequence>
<gene>
    <name evidence="7" type="ORF">Nepgr_015268</name>
</gene>
<keyword evidence="4 6" id="KW-1133">Transmembrane helix</keyword>
<dbReference type="InterPro" id="IPR045069">
    <property type="entry name" value="MATE_euk"/>
</dbReference>
<organism evidence="7 8">
    <name type="scientific">Nepenthes gracilis</name>
    <name type="common">Slender pitcher plant</name>
    <dbReference type="NCBI Taxonomy" id="150966"/>
    <lineage>
        <taxon>Eukaryota</taxon>
        <taxon>Viridiplantae</taxon>
        <taxon>Streptophyta</taxon>
        <taxon>Embryophyta</taxon>
        <taxon>Tracheophyta</taxon>
        <taxon>Spermatophyta</taxon>
        <taxon>Magnoliopsida</taxon>
        <taxon>eudicotyledons</taxon>
        <taxon>Gunneridae</taxon>
        <taxon>Pentapetalae</taxon>
        <taxon>Caryophyllales</taxon>
        <taxon>Nepenthaceae</taxon>
        <taxon>Nepenthes</taxon>
    </lineage>
</organism>
<reference evidence="7" key="1">
    <citation type="submission" date="2023-05" db="EMBL/GenBank/DDBJ databases">
        <title>Nepenthes gracilis genome sequencing.</title>
        <authorList>
            <person name="Fukushima K."/>
        </authorList>
    </citation>
    <scope>NUCLEOTIDE SEQUENCE</scope>
    <source>
        <strain evidence="7">SING2019-196</strain>
    </source>
</reference>
<proteinExistence type="inferred from homology"/>
<feature type="transmembrane region" description="Helical" evidence="6">
    <location>
        <begin position="176"/>
        <end position="200"/>
    </location>
</feature>
<dbReference type="CDD" id="cd13132">
    <property type="entry name" value="MATE_eukaryotic"/>
    <property type="match status" value="1"/>
</dbReference>
<dbReference type="GO" id="GO:0015297">
    <property type="term" value="F:antiporter activity"/>
    <property type="evidence" value="ECO:0007669"/>
    <property type="project" value="InterPro"/>
</dbReference>
<keyword evidence="3 6" id="KW-0812">Transmembrane</keyword>
<accession>A0AAD3SMZ7</accession>
<evidence type="ECO:0000256" key="4">
    <source>
        <dbReference type="ARBA" id="ARBA00022989"/>
    </source>
</evidence>
<evidence type="ECO:0000256" key="3">
    <source>
        <dbReference type="ARBA" id="ARBA00022692"/>
    </source>
</evidence>
<feature type="transmembrane region" description="Helical" evidence="6">
    <location>
        <begin position="220"/>
        <end position="246"/>
    </location>
</feature>
<feature type="transmembrane region" description="Helical" evidence="6">
    <location>
        <begin position="342"/>
        <end position="359"/>
    </location>
</feature>
<evidence type="ECO:0000256" key="1">
    <source>
        <dbReference type="ARBA" id="ARBA00004141"/>
    </source>
</evidence>
<keyword evidence="5 6" id="KW-0472">Membrane</keyword>
<comment type="caution">
    <text evidence="7">The sequence shown here is derived from an EMBL/GenBank/DDBJ whole genome shotgun (WGS) entry which is preliminary data.</text>
</comment>
<name>A0AAD3SMZ7_NEPGR</name>
<dbReference type="InterPro" id="IPR002528">
    <property type="entry name" value="MATE_fam"/>
</dbReference>
<feature type="transmembrane region" description="Helical" evidence="6">
    <location>
        <begin position="147"/>
        <end position="169"/>
    </location>
</feature>
<dbReference type="NCBIfam" id="TIGR00797">
    <property type="entry name" value="matE"/>
    <property type="match status" value="1"/>
</dbReference>
<dbReference type="GO" id="GO:1990961">
    <property type="term" value="P:xenobiotic detoxification by transmembrane export across the plasma membrane"/>
    <property type="evidence" value="ECO:0007669"/>
    <property type="project" value="InterPro"/>
</dbReference>